<evidence type="ECO:0000313" key="1">
    <source>
        <dbReference type="EMBL" id="KAF2623523.1"/>
    </source>
</evidence>
<proteinExistence type="predicted"/>
<reference evidence="1" key="1">
    <citation type="journal article" date="2020" name="Stud. Mycol.">
        <title>101 Dothideomycetes genomes: a test case for predicting lifestyles and emergence of pathogens.</title>
        <authorList>
            <person name="Haridas S."/>
            <person name="Albert R."/>
            <person name="Binder M."/>
            <person name="Bloem J."/>
            <person name="Labutti K."/>
            <person name="Salamov A."/>
            <person name="Andreopoulos B."/>
            <person name="Baker S."/>
            <person name="Barry K."/>
            <person name="Bills G."/>
            <person name="Bluhm B."/>
            <person name="Cannon C."/>
            <person name="Castanera R."/>
            <person name="Culley D."/>
            <person name="Daum C."/>
            <person name="Ezra D."/>
            <person name="Gonzalez J."/>
            <person name="Henrissat B."/>
            <person name="Kuo A."/>
            <person name="Liang C."/>
            <person name="Lipzen A."/>
            <person name="Lutzoni F."/>
            <person name="Magnuson J."/>
            <person name="Mondo S."/>
            <person name="Nolan M."/>
            <person name="Ohm R."/>
            <person name="Pangilinan J."/>
            <person name="Park H.-J."/>
            <person name="Ramirez L."/>
            <person name="Alfaro M."/>
            <person name="Sun H."/>
            <person name="Tritt A."/>
            <person name="Yoshinaga Y."/>
            <person name="Zwiers L.-H."/>
            <person name="Turgeon B."/>
            <person name="Goodwin S."/>
            <person name="Spatafora J."/>
            <person name="Crous P."/>
            <person name="Grigoriev I."/>
        </authorList>
    </citation>
    <scope>NUCLEOTIDE SEQUENCE</scope>
    <source>
        <strain evidence="1">CBS 525.71</strain>
    </source>
</reference>
<dbReference type="EMBL" id="MU006736">
    <property type="protein sequence ID" value="KAF2623523.1"/>
    <property type="molecule type" value="Genomic_DNA"/>
</dbReference>
<organism evidence="1 2">
    <name type="scientific">Macroventuria anomochaeta</name>
    <dbReference type="NCBI Taxonomy" id="301207"/>
    <lineage>
        <taxon>Eukaryota</taxon>
        <taxon>Fungi</taxon>
        <taxon>Dikarya</taxon>
        <taxon>Ascomycota</taxon>
        <taxon>Pezizomycotina</taxon>
        <taxon>Dothideomycetes</taxon>
        <taxon>Pleosporomycetidae</taxon>
        <taxon>Pleosporales</taxon>
        <taxon>Pleosporineae</taxon>
        <taxon>Didymellaceae</taxon>
        <taxon>Macroventuria</taxon>
    </lineage>
</organism>
<gene>
    <name evidence="1" type="ORF">BU25DRAFT_414277</name>
</gene>
<keyword evidence="2" id="KW-1185">Reference proteome</keyword>
<dbReference type="Proteomes" id="UP000799754">
    <property type="component" value="Unassembled WGS sequence"/>
</dbReference>
<comment type="caution">
    <text evidence="1">The sequence shown here is derived from an EMBL/GenBank/DDBJ whole genome shotgun (WGS) entry which is preliminary data.</text>
</comment>
<name>A0ACB6RNY6_9PLEO</name>
<sequence length="358" mass="40175">MVTFTNLPAEMRNIIYGKLLTDAVANPVRLNDTFSLLTTSRPVHEEAASYFYQHNTFTVSLPATTHNQERSSQDATILPPISDKYVKYLRHLTIDVRLNISRAPDCANHLAALANLDTALFTLTLNLSSNTSRVLTNRVDDCVLHAKHPITLALQHLLSSNLAQSVRINLNNVWFAPGLATQLQTEFKYSLELATSTTFPSLERAPINQTTQSYLYALGLEARDVEDAEEIQPPSSSADFFPSLPSSWSSALSALDQFSPTEHLYEDPGDLREFPKMGRADSLFDEPIFDMDDLEEGSEVELTEDDDVGDEEMEGIDDFDAILDNMEDVVQRRVNEMDVCYMTNFAPEMLGRWIEEAP</sequence>
<evidence type="ECO:0000313" key="2">
    <source>
        <dbReference type="Proteomes" id="UP000799754"/>
    </source>
</evidence>
<accession>A0ACB6RNY6</accession>
<protein>
    <submittedName>
        <fullName evidence="1">Uncharacterized protein</fullName>
    </submittedName>
</protein>